<dbReference type="AlphaFoldDB" id="A0A6S7LD30"/>
<dbReference type="PANTHER" id="PTHR47331:SF1">
    <property type="entry name" value="GAG-LIKE PROTEIN"/>
    <property type="match status" value="1"/>
</dbReference>
<proteinExistence type="predicted"/>
<dbReference type="PANTHER" id="PTHR47331">
    <property type="entry name" value="PHD-TYPE DOMAIN-CONTAINING PROTEIN"/>
    <property type="match status" value="1"/>
</dbReference>
<protein>
    <submittedName>
        <fullName evidence="2">Uncharacterized protein</fullName>
    </submittedName>
</protein>
<evidence type="ECO:0000313" key="2">
    <source>
        <dbReference type="EMBL" id="CAB4030419.1"/>
    </source>
</evidence>
<evidence type="ECO:0000313" key="3">
    <source>
        <dbReference type="Proteomes" id="UP001152795"/>
    </source>
</evidence>
<accession>A0A6S7LD30</accession>
<feature type="region of interest" description="Disordered" evidence="1">
    <location>
        <begin position="390"/>
        <end position="417"/>
    </location>
</feature>
<keyword evidence="3" id="KW-1185">Reference proteome</keyword>
<dbReference type="EMBL" id="CACRXK020016863">
    <property type="protein sequence ID" value="CAB4030419.1"/>
    <property type="molecule type" value="Genomic_DNA"/>
</dbReference>
<sequence length="417" mass="46657">MLDLQNESEMLEAQMQREEAMMSVSICEQVIQEEREQELGDIKEINENNGQGRLDNAPTRSVQGEERVTLLKVDIDDKHSLINQSELVERGTEFLSSDQPGGLANTPVPKLITHVNSSNPMPEFQGINSGSAGQTTTVPSSVFPLRPSTSVVPPRPEPTVLPANTYSLPWTLTHPVLSYQQPSYNPQTWDTTWNPYMCNMKTLTENFGKPHIIARAHIKKSVNLPSIKKADGPSLLEFARHLESTNRTLKGMEATLMNNEFGDDLTSSDSKDRAKEKWRNNEKGGRFNKENIALMVGMKRDENGKLNSSVSRRNCSMCSGPHGIWQCEKFRLLSLTERKKVVTEKSLCFKCLAVGHYARMCLKKHFRCQSTGCGKEHHTLLHPVDVMEAEQKEKVIPQRSGGAGQQPSNGEISGENK</sequence>
<comment type="caution">
    <text evidence="2">The sequence shown here is derived from an EMBL/GenBank/DDBJ whole genome shotgun (WGS) entry which is preliminary data.</text>
</comment>
<feature type="compositionally biased region" description="Basic and acidic residues" evidence="1">
    <location>
        <begin position="269"/>
        <end position="282"/>
    </location>
</feature>
<name>A0A6S7LD30_PARCT</name>
<dbReference type="Proteomes" id="UP001152795">
    <property type="component" value="Unassembled WGS sequence"/>
</dbReference>
<feature type="region of interest" description="Disordered" evidence="1">
    <location>
        <begin position="260"/>
        <end position="282"/>
    </location>
</feature>
<feature type="non-terminal residue" evidence="2">
    <location>
        <position position="417"/>
    </location>
</feature>
<evidence type="ECO:0000256" key="1">
    <source>
        <dbReference type="SAM" id="MobiDB-lite"/>
    </source>
</evidence>
<reference evidence="2" key="1">
    <citation type="submission" date="2020-04" db="EMBL/GenBank/DDBJ databases">
        <authorList>
            <person name="Alioto T."/>
            <person name="Alioto T."/>
            <person name="Gomez Garrido J."/>
        </authorList>
    </citation>
    <scope>NUCLEOTIDE SEQUENCE</scope>
    <source>
        <strain evidence="2">A484AB</strain>
    </source>
</reference>
<dbReference type="OrthoDB" id="5987340at2759"/>
<organism evidence="2 3">
    <name type="scientific">Paramuricea clavata</name>
    <name type="common">Red gorgonian</name>
    <name type="synonym">Violescent sea-whip</name>
    <dbReference type="NCBI Taxonomy" id="317549"/>
    <lineage>
        <taxon>Eukaryota</taxon>
        <taxon>Metazoa</taxon>
        <taxon>Cnidaria</taxon>
        <taxon>Anthozoa</taxon>
        <taxon>Octocorallia</taxon>
        <taxon>Malacalcyonacea</taxon>
        <taxon>Plexauridae</taxon>
        <taxon>Paramuricea</taxon>
    </lineage>
</organism>
<gene>
    <name evidence="2" type="ORF">PACLA_8A081969</name>
</gene>